<dbReference type="EMBL" id="GECZ01019022">
    <property type="protein sequence ID" value="JAS50747.1"/>
    <property type="molecule type" value="Transcribed_RNA"/>
</dbReference>
<dbReference type="InterPro" id="IPR009311">
    <property type="entry name" value="IFI6/IFI27-like"/>
</dbReference>
<gene>
    <name evidence="8" type="ORF">g.35089</name>
    <name evidence="7" type="ORF">g.35090</name>
</gene>
<evidence type="ECO:0000256" key="4">
    <source>
        <dbReference type="ARBA" id="ARBA00022989"/>
    </source>
</evidence>
<evidence type="ECO:0000313" key="7">
    <source>
        <dbReference type="EMBL" id="JAS50747.1"/>
    </source>
</evidence>
<dbReference type="EMBL" id="GECZ01019019">
    <property type="protein sequence ID" value="JAS50750.1"/>
    <property type="molecule type" value="Transcribed_RNA"/>
</dbReference>
<dbReference type="InterPro" id="IPR038213">
    <property type="entry name" value="IFI6/IFI27-like_sf"/>
</dbReference>
<evidence type="ECO:0000256" key="5">
    <source>
        <dbReference type="ARBA" id="ARBA00023136"/>
    </source>
</evidence>
<dbReference type="GO" id="GO:0016020">
    <property type="term" value="C:membrane"/>
    <property type="evidence" value="ECO:0007669"/>
    <property type="project" value="UniProtKB-SubCell"/>
</dbReference>
<feature type="transmembrane region" description="Helical" evidence="6">
    <location>
        <begin position="25"/>
        <end position="45"/>
    </location>
</feature>
<comment type="similarity">
    <text evidence="2">Belongs to the IFI6/IFI27 family.</text>
</comment>
<evidence type="ECO:0000256" key="2">
    <source>
        <dbReference type="ARBA" id="ARBA00007262"/>
    </source>
</evidence>
<keyword evidence="3 6" id="KW-0812">Transmembrane</keyword>
<evidence type="ECO:0000313" key="8">
    <source>
        <dbReference type="EMBL" id="JAS50750.1"/>
    </source>
</evidence>
<comment type="subcellular location">
    <subcellularLocation>
        <location evidence="1">Membrane</location>
        <topology evidence="1">Multi-pass membrane protein</topology>
    </subcellularLocation>
</comment>
<evidence type="ECO:0000256" key="1">
    <source>
        <dbReference type="ARBA" id="ARBA00004141"/>
    </source>
</evidence>
<dbReference type="AlphaFoldDB" id="A0A1B6FKP8"/>
<dbReference type="Pfam" id="PF06140">
    <property type="entry name" value="Ifi-6-16"/>
    <property type="match status" value="1"/>
</dbReference>
<sequence>MCLVHWLASEIFSLYSQRAKSRTSAAMGLIAFVVVNAVGYVVLFVPWIAPFILPLLGFNGGGVAAGGLAAGAQAWMGGHIAAGCIFAKLQALAMLLPIP</sequence>
<name>A0A1B6FKP8_9HEMI</name>
<keyword evidence="5 6" id="KW-0472">Membrane</keyword>
<evidence type="ECO:0000256" key="3">
    <source>
        <dbReference type="ARBA" id="ARBA00022692"/>
    </source>
</evidence>
<dbReference type="Gene3D" id="6.10.110.10">
    <property type="match status" value="1"/>
</dbReference>
<reference evidence="7" key="1">
    <citation type="submission" date="2015-11" db="EMBL/GenBank/DDBJ databases">
        <title>De novo transcriptome assembly of four potential Pierce s Disease insect vectors from Arizona vineyards.</title>
        <authorList>
            <person name="Tassone E.E."/>
        </authorList>
    </citation>
    <scope>NUCLEOTIDE SEQUENCE</scope>
</reference>
<organism evidence="7">
    <name type="scientific">Cuerna arida</name>
    <dbReference type="NCBI Taxonomy" id="1464854"/>
    <lineage>
        <taxon>Eukaryota</taxon>
        <taxon>Metazoa</taxon>
        <taxon>Ecdysozoa</taxon>
        <taxon>Arthropoda</taxon>
        <taxon>Hexapoda</taxon>
        <taxon>Insecta</taxon>
        <taxon>Pterygota</taxon>
        <taxon>Neoptera</taxon>
        <taxon>Paraneoptera</taxon>
        <taxon>Hemiptera</taxon>
        <taxon>Auchenorrhyncha</taxon>
        <taxon>Membracoidea</taxon>
        <taxon>Cicadellidae</taxon>
        <taxon>Cicadellinae</taxon>
        <taxon>Proconiini</taxon>
        <taxon>Cuerna</taxon>
    </lineage>
</organism>
<accession>A0A1B6FKP8</accession>
<keyword evidence="4 6" id="KW-1133">Transmembrane helix</keyword>
<protein>
    <submittedName>
        <fullName evidence="7">Uncharacterized protein</fullName>
    </submittedName>
</protein>
<proteinExistence type="inferred from homology"/>
<evidence type="ECO:0000256" key="6">
    <source>
        <dbReference type="SAM" id="Phobius"/>
    </source>
</evidence>